<dbReference type="InterPro" id="IPR043129">
    <property type="entry name" value="ATPase_NBD"/>
</dbReference>
<feature type="domain" description="Gcp-like" evidence="1">
    <location>
        <begin position="60"/>
        <end position="110"/>
    </location>
</feature>
<dbReference type="GO" id="GO:0002949">
    <property type="term" value="P:tRNA threonylcarbamoyladenosine modification"/>
    <property type="evidence" value="ECO:0007669"/>
    <property type="project" value="InterPro"/>
</dbReference>
<dbReference type="STRING" id="1666911.HLUCCA11_18665"/>
<reference evidence="2 3" key="1">
    <citation type="submission" date="2015-09" db="EMBL/GenBank/DDBJ databases">
        <title>Identification and resolution of microdiversity through metagenomic sequencing of parallel consortia.</title>
        <authorList>
            <person name="Nelson W.C."/>
            <person name="Romine M.F."/>
            <person name="Lindemann S.R."/>
        </authorList>
    </citation>
    <scope>NUCLEOTIDE SEQUENCE [LARGE SCALE GENOMIC DNA]</scope>
    <source>
        <strain evidence="2">Ana</strain>
    </source>
</reference>
<accession>A0A0P8BIA9</accession>
<gene>
    <name evidence="2" type="primary">yeaZ</name>
    <name evidence="2" type="ORF">HLUCCA11_18665</name>
</gene>
<dbReference type="NCBIfam" id="TIGR03725">
    <property type="entry name" value="T6A_YeaZ"/>
    <property type="match status" value="1"/>
</dbReference>
<dbReference type="Proteomes" id="UP000050465">
    <property type="component" value="Unassembled WGS sequence"/>
</dbReference>
<comment type="caution">
    <text evidence="2">The sequence shown here is derived from an EMBL/GenBank/DDBJ whole genome shotgun (WGS) entry which is preliminary data.</text>
</comment>
<protein>
    <submittedName>
        <fullName evidence="2">tRNA threonylcarbamoyl adenosine modification protein YeaZ</fullName>
    </submittedName>
</protein>
<dbReference type="AlphaFoldDB" id="A0A0P8BIA9"/>
<name>A0A0P8BIA9_9CYAN</name>
<dbReference type="PATRIC" id="fig|1666911.3.peg.1956"/>
<evidence type="ECO:0000259" key="1">
    <source>
        <dbReference type="Pfam" id="PF00814"/>
    </source>
</evidence>
<dbReference type="EMBL" id="LJZR01000032">
    <property type="protein sequence ID" value="KPQ33439.1"/>
    <property type="molecule type" value="Genomic_DNA"/>
</dbReference>
<dbReference type="InterPro" id="IPR022496">
    <property type="entry name" value="T6A_TsaB"/>
</dbReference>
<sequence length="238" mass="26292">MLGLAIHTCSPQLGLMLQTVEPTTGPITADPVNRHQVWDLGREVSSHLHVKLMEFIQPYSWQDLSFVAVAKGPGGFTGTRIGVVAARTLAQQLEIPLFGVSSLAAIAAQSIQQTCLEQTRLERTQLDQTQLDQTQRQPEPTIAVTMPAKRDAVYGAIYQAKGEDLIVVRTEEVVPEGEWAEILQGWERPLHQVTTGANAGTANSVTGVMHLATVRWQQQERPDWSSVMPFYGQHPVHR</sequence>
<dbReference type="InterPro" id="IPR000905">
    <property type="entry name" value="Gcp-like_dom"/>
</dbReference>
<dbReference type="Gene3D" id="3.30.420.40">
    <property type="match status" value="2"/>
</dbReference>
<evidence type="ECO:0000313" key="2">
    <source>
        <dbReference type="EMBL" id="KPQ33439.1"/>
    </source>
</evidence>
<proteinExistence type="predicted"/>
<evidence type="ECO:0000313" key="3">
    <source>
        <dbReference type="Proteomes" id="UP000050465"/>
    </source>
</evidence>
<dbReference type="Pfam" id="PF00814">
    <property type="entry name" value="TsaD"/>
    <property type="match status" value="1"/>
</dbReference>
<organism evidence="2 3">
    <name type="scientific">Phormidesmis priestleyi Ana</name>
    <dbReference type="NCBI Taxonomy" id="1666911"/>
    <lineage>
        <taxon>Bacteria</taxon>
        <taxon>Bacillati</taxon>
        <taxon>Cyanobacteriota</taxon>
        <taxon>Cyanophyceae</taxon>
        <taxon>Leptolyngbyales</taxon>
        <taxon>Leptolyngbyaceae</taxon>
        <taxon>Phormidesmis</taxon>
    </lineage>
</organism>
<dbReference type="SUPFAM" id="SSF53067">
    <property type="entry name" value="Actin-like ATPase domain"/>
    <property type="match status" value="2"/>
</dbReference>